<gene>
    <name evidence="2" type="ORF">SAMN05443529_10288</name>
</gene>
<evidence type="ECO:0000313" key="3">
    <source>
        <dbReference type="Proteomes" id="UP000198656"/>
    </source>
</evidence>
<dbReference type="AlphaFoldDB" id="A0A1G7T4C0"/>
<keyword evidence="3" id="KW-1185">Reference proteome</keyword>
<dbReference type="RefSeq" id="WP_092329315.1">
    <property type="nucleotide sequence ID" value="NZ_FNCP01000002.1"/>
</dbReference>
<organism evidence="2 3">
    <name type="scientific">Desulfosporosinus hippei DSM 8344</name>
    <dbReference type="NCBI Taxonomy" id="1121419"/>
    <lineage>
        <taxon>Bacteria</taxon>
        <taxon>Bacillati</taxon>
        <taxon>Bacillota</taxon>
        <taxon>Clostridia</taxon>
        <taxon>Eubacteriales</taxon>
        <taxon>Desulfitobacteriaceae</taxon>
        <taxon>Desulfosporosinus</taxon>
    </lineage>
</organism>
<reference evidence="3" key="1">
    <citation type="submission" date="2016-10" db="EMBL/GenBank/DDBJ databases">
        <authorList>
            <person name="Varghese N."/>
            <person name="Submissions S."/>
        </authorList>
    </citation>
    <scope>NUCLEOTIDE SEQUENCE [LARGE SCALE GENOMIC DNA]</scope>
    <source>
        <strain evidence="3">DSM 8344</strain>
    </source>
</reference>
<proteinExistence type="predicted"/>
<dbReference type="Proteomes" id="UP000198656">
    <property type="component" value="Unassembled WGS sequence"/>
</dbReference>
<dbReference type="OrthoDB" id="1954703at2"/>
<protein>
    <recommendedName>
        <fullName evidence="1">DUF1659 domain-containing protein</fullName>
    </recommendedName>
</protein>
<dbReference type="STRING" id="1121419.SAMN05443529_10288"/>
<evidence type="ECO:0000313" key="2">
    <source>
        <dbReference type="EMBL" id="SDG29942.1"/>
    </source>
</evidence>
<sequence length="74" mass="8156">MSIIVEALNSALIAIYQSGSTPAGSPVTRQKSLSYVRADASEEALYDVAQALFSLSQQPLQDVQLRRNFRLIEE</sequence>
<accession>A0A1G7T4C0</accession>
<evidence type="ECO:0000259" key="1">
    <source>
        <dbReference type="Pfam" id="PF07872"/>
    </source>
</evidence>
<name>A0A1G7T4C0_9FIRM</name>
<dbReference type="InterPro" id="IPR012454">
    <property type="entry name" value="DUF1659"/>
</dbReference>
<dbReference type="EMBL" id="FNCP01000002">
    <property type="protein sequence ID" value="SDG29942.1"/>
    <property type="molecule type" value="Genomic_DNA"/>
</dbReference>
<dbReference type="Pfam" id="PF07872">
    <property type="entry name" value="DUF1659"/>
    <property type="match status" value="1"/>
</dbReference>
<feature type="domain" description="DUF1659" evidence="1">
    <location>
        <begin position="6"/>
        <end position="72"/>
    </location>
</feature>